<dbReference type="PROSITE" id="PS50294">
    <property type="entry name" value="WD_REPEATS_REGION"/>
    <property type="match status" value="1"/>
</dbReference>
<dbReference type="Gene3D" id="2.130.10.10">
    <property type="entry name" value="YVTN repeat-like/Quinoprotein amine dehydrogenase"/>
    <property type="match status" value="1"/>
</dbReference>
<dbReference type="SMART" id="SM00320">
    <property type="entry name" value="WD40"/>
    <property type="match status" value="5"/>
</dbReference>
<dbReference type="InterPro" id="IPR015943">
    <property type="entry name" value="WD40/YVTN_repeat-like_dom_sf"/>
</dbReference>
<dbReference type="Pfam" id="PF02985">
    <property type="entry name" value="HEAT"/>
    <property type="match status" value="1"/>
</dbReference>
<reference evidence="7" key="2">
    <citation type="submission" date="2014-06" db="EMBL/GenBank/DDBJ databases">
        <title>The complete genome of Blastobotrys (Arxula) adeninivorans LS3 - a yeast of biotechnological interest.</title>
        <authorList>
            <person name="Kunze G."/>
            <person name="Gaillardin C."/>
            <person name="Czernicka M."/>
            <person name="Durrens P."/>
            <person name="Martin T."/>
            <person name="Boer E."/>
            <person name="Gabaldon T."/>
            <person name="Cruz J."/>
            <person name="Talla E."/>
            <person name="Marck C."/>
            <person name="Goffeau A."/>
            <person name="Barbe V."/>
            <person name="Baret P."/>
            <person name="Baronian K."/>
            <person name="Beier S."/>
            <person name="Bleykasten C."/>
            <person name="Bode R."/>
            <person name="Casaregola S."/>
            <person name="Despons L."/>
            <person name="Fairhead C."/>
            <person name="Giersberg M."/>
            <person name="Gierski P."/>
            <person name="Hahnel U."/>
            <person name="Hartmann A."/>
            <person name="Jankowska D."/>
            <person name="Jubin C."/>
            <person name="Jung P."/>
            <person name="Lafontaine I."/>
            <person name="Leh-Louis V."/>
            <person name="Lemaire M."/>
            <person name="Marcet-Houben M."/>
            <person name="Mascher M."/>
            <person name="Morel G."/>
            <person name="Richard G.-F."/>
            <person name="Riechen J."/>
            <person name="Sacerdot C."/>
            <person name="Sarkar A."/>
            <person name="Savel G."/>
            <person name="Schacherer J."/>
            <person name="Sherman D."/>
            <person name="Straub M.-L."/>
            <person name="Stein N."/>
            <person name="Thierry A."/>
            <person name="Trautwein-Schult A."/>
            <person name="Westhof E."/>
            <person name="Worch S."/>
            <person name="Dujon B."/>
            <person name="Souciet J.-L."/>
            <person name="Wincker P."/>
            <person name="Scholz U."/>
            <person name="Neuveglise N."/>
        </authorList>
    </citation>
    <scope>NUCLEOTIDE SEQUENCE</scope>
    <source>
        <strain evidence="7">LS3</strain>
    </source>
</reference>
<feature type="region of interest" description="Disordered" evidence="5">
    <location>
        <begin position="1"/>
        <end position="124"/>
    </location>
</feature>
<dbReference type="GO" id="GO:0030674">
    <property type="term" value="F:protein-macromolecule adaptor activity"/>
    <property type="evidence" value="ECO:0007669"/>
    <property type="project" value="TreeGrafter"/>
</dbReference>
<feature type="region of interest" description="Disordered" evidence="5">
    <location>
        <begin position="779"/>
        <end position="798"/>
    </location>
</feature>
<dbReference type="SUPFAM" id="SSF50978">
    <property type="entry name" value="WD40 repeat-like"/>
    <property type="match status" value="1"/>
</dbReference>
<dbReference type="Pfam" id="PF00400">
    <property type="entry name" value="WD40"/>
    <property type="match status" value="1"/>
</dbReference>
<evidence type="ECO:0000256" key="2">
    <source>
        <dbReference type="ARBA" id="ARBA00022574"/>
    </source>
</evidence>
<keyword evidence="3" id="KW-0677">Repeat</keyword>
<feature type="domain" description="Raptor N-terminal CASPase-like" evidence="6">
    <location>
        <begin position="185"/>
        <end position="339"/>
    </location>
</feature>
<reference evidence="7" key="1">
    <citation type="submission" date="2014-02" db="EMBL/GenBank/DDBJ databases">
        <authorList>
            <person name="Genoscope - CEA"/>
        </authorList>
    </citation>
    <scope>NUCLEOTIDE SEQUENCE</scope>
    <source>
        <strain evidence="7">LS3</strain>
    </source>
</reference>
<dbReference type="GO" id="GO:0005737">
    <property type="term" value="C:cytoplasm"/>
    <property type="evidence" value="ECO:0007669"/>
    <property type="project" value="TreeGrafter"/>
</dbReference>
<gene>
    <name evidence="7" type="ORF">GNLVRS02_ARAD1D35486g</name>
</gene>
<dbReference type="EMBL" id="HG937694">
    <property type="protein sequence ID" value="CDP38474.1"/>
    <property type="molecule type" value="Genomic_DNA"/>
</dbReference>
<feature type="repeat" description="WD" evidence="4">
    <location>
        <begin position="1335"/>
        <end position="1377"/>
    </location>
</feature>
<feature type="compositionally biased region" description="Low complexity" evidence="5">
    <location>
        <begin position="62"/>
        <end position="71"/>
    </location>
</feature>
<dbReference type="GO" id="GO:0010506">
    <property type="term" value="P:regulation of autophagy"/>
    <property type="evidence" value="ECO:0007669"/>
    <property type="project" value="TreeGrafter"/>
</dbReference>
<dbReference type="PANTHER" id="PTHR12848">
    <property type="entry name" value="REGULATORY-ASSOCIATED PROTEIN OF MTOR"/>
    <property type="match status" value="1"/>
</dbReference>
<proteinExistence type="inferred from homology"/>
<dbReference type="GO" id="GO:0030307">
    <property type="term" value="P:positive regulation of cell growth"/>
    <property type="evidence" value="ECO:0007669"/>
    <property type="project" value="TreeGrafter"/>
</dbReference>
<accession>A0A060TCD9</accession>
<dbReference type="PROSITE" id="PS50082">
    <property type="entry name" value="WD_REPEATS_2"/>
    <property type="match status" value="1"/>
</dbReference>
<dbReference type="InterPro" id="IPR019775">
    <property type="entry name" value="WD40_repeat_CS"/>
</dbReference>
<feature type="compositionally biased region" description="Low complexity" evidence="5">
    <location>
        <begin position="929"/>
        <end position="951"/>
    </location>
</feature>
<feature type="region of interest" description="Disordered" evidence="5">
    <location>
        <begin position="925"/>
        <end position="1007"/>
    </location>
</feature>
<dbReference type="GO" id="GO:0031929">
    <property type="term" value="P:TOR signaling"/>
    <property type="evidence" value="ECO:0007669"/>
    <property type="project" value="InterPro"/>
</dbReference>
<feature type="region of interest" description="Disordered" evidence="5">
    <location>
        <begin position="1023"/>
        <end position="1071"/>
    </location>
</feature>
<dbReference type="InterPro" id="IPR001680">
    <property type="entry name" value="WD40_rpt"/>
</dbReference>
<dbReference type="SUPFAM" id="SSF48371">
    <property type="entry name" value="ARM repeat"/>
    <property type="match status" value="1"/>
</dbReference>
<feature type="region of interest" description="Disordered" evidence="5">
    <location>
        <begin position="348"/>
        <end position="367"/>
    </location>
</feature>
<evidence type="ECO:0000256" key="1">
    <source>
        <dbReference type="ARBA" id="ARBA00009257"/>
    </source>
</evidence>
<dbReference type="InterPro" id="IPR011989">
    <property type="entry name" value="ARM-like"/>
</dbReference>
<dbReference type="PRINTS" id="PR01547">
    <property type="entry name" value="YEAST176DUF"/>
</dbReference>
<organism evidence="7">
    <name type="scientific">Blastobotrys adeninivorans</name>
    <name type="common">Yeast</name>
    <name type="synonym">Arxula adeninivorans</name>
    <dbReference type="NCBI Taxonomy" id="409370"/>
    <lineage>
        <taxon>Eukaryota</taxon>
        <taxon>Fungi</taxon>
        <taxon>Dikarya</taxon>
        <taxon>Ascomycota</taxon>
        <taxon>Saccharomycotina</taxon>
        <taxon>Dipodascomycetes</taxon>
        <taxon>Dipodascales</taxon>
        <taxon>Trichomonascaceae</taxon>
        <taxon>Blastobotrys</taxon>
    </lineage>
</organism>
<feature type="compositionally biased region" description="Polar residues" evidence="5">
    <location>
        <begin position="1027"/>
        <end position="1037"/>
    </location>
</feature>
<protein>
    <submittedName>
        <fullName evidence="7">ARAD1D35486p</fullName>
    </submittedName>
</protein>
<feature type="compositionally biased region" description="Polar residues" evidence="5">
    <location>
        <begin position="115"/>
        <end position="124"/>
    </location>
</feature>
<name>A0A060TCD9_BLAAD</name>
<dbReference type="PROSITE" id="PS00678">
    <property type="entry name" value="WD_REPEATS_1"/>
    <property type="match status" value="1"/>
</dbReference>
<feature type="compositionally biased region" description="Polar residues" evidence="5">
    <location>
        <begin position="990"/>
        <end position="1007"/>
    </location>
</feature>
<evidence type="ECO:0000313" key="7">
    <source>
        <dbReference type="EMBL" id="CDP38474.1"/>
    </source>
</evidence>
<evidence type="ECO:0000256" key="3">
    <source>
        <dbReference type="ARBA" id="ARBA00022737"/>
    </source>
</evidence>
<dbReference type="PANTHER" id="PTHR12848:SF16">
    <property type="entry name" value="REGULATORY-ASSOCIATED PROTEIN OF MTOR"/>
    <property type="match status" value="1"/>
</dbReference>
<feature type="compositionally biased region" description="Basic and acidic residues" evidence="5">
    <location>
        <begin position="1"/>
        <end position="13"/>
    </location>
</feature>
<feature type="compositionally biased region" description="Basic and acidic residues" evidence="5">
    <location>
        <begin position="45"/>
        <end position="58"/>
    </location>
</feature>
<feature type="compositionally biased region" description="Polar residues" evidence="5">
    <location>
        <begin position="1046"/>
        <end position="1055"/>
    </location>
</feature>
<dbReference type="Gene3D" id="1.25.10.10">
    <property type="entry name" value="Leucine-rich Repeat Variant"/>
    <property type="match status" value="1"/>
</dbReference>
<keyword evidence="2 4" id="KW-0853">WD repeat</keyword>
<dbReference type="InterPro" id="IPR004083">
    <property type="entry name" value="Raptor"/>
</dbReference>
<dbReference type="SMART" id="SM01302">
    <property type="entry name" value="Raptor_N"/>
    <property type="match status" value="1"/>
</dbReference>
<comment type="similarity">
    <text evidence="1">Belongs to the WD repeat RAPTOR family.</text>
</comment>
<dbReference type="InterPro" id="IPR016024">
    <property type="entry name" value="ARM-type_fold"/>
</dbReference>
<evidence type="ECO:0000256" key="4">
    <source>
        <dbReference type="PROSITE-ProRule" id="PRU00221"/>
    </source>
</evidence>
<feature type="compositionally biased region" description="Polar residues" evidence="5">
    <location>
        <begin position="956"/>
        <end position="972"/>
    </location>
</feature>
<sequence length="1469" mass="164113">MDKIVRPLDEDMLPKTNAMARQAEATGRAIEQPSEGTVSLLPKTRTVELDRESKEVPKKSQAKQQQPSVSSTASAQAVIDAPLVQPPPSSPMNGKTNDPDSRKSAPAQVPVGTVESVSSSTKPPNELYNTSIRHGFAVEYESDQYLNLLADVYYLYYESKRHETSGNPKPKDKDDRALEWRMKDRQRTVNGAIVLCLNIGVDPPDIIKTRPAAHLEAWINPNAINDPKKSIEQIGKQLQTQYEHLSTRTKYKQSLDPNVEDMKRFCMSIRRSARDERVLFHYNGHGVPRPTPSGEIWVFNRGYTQYIPVSVYDLQSWLGAPVIYAFDCHAAGHIVNNFHRFVEKRKADEAQEAAQNPGQANTNGNGKSTIPAAAYENCILLASCREDEVLPMHPDLPADLFTCCISSPIEIAVRWFVMQSPLKIDVDDLTIPGRISDRRTPLGELNWIFTAITDTIAWSTLDGALFKRLFRQDLVVAAMFRNFLLAERIMRVHNCHPVSSPKLPEMHDHPLWDAWDMAVHHCIAQLPALHAAERGEKPYDYKPSQFFEQQLTAFEYWLKYRSTDLDKPPEQLPVLLQVLLSQLHRLRALILLSKYLDLGPRAVHLALSIGIFPYVVKLLQSPAPELKPVLVFIWARVMAVDYANIQHELVKENGYAYFINILVPQETLPVATVNVYEHLAMCAFVLTLFCRNYRQGQRLCLGTGLIKSCLLHMTEGESPLLRQWSCLCLSQMWNNFPEAKVYAVKEQAPERLCQLLSDPVPEVRAACIVALTTFLSGTSGGSSSNGNTGGDDEETLTDDAKRHQSAIALSVVGLINDASSIVRREVLVFYSKFVKYNINNFIVAAFTALEEDVAMRRDPSELDTVRSNSPAYGTPFMSIWKALLILTEDPFPEVADFAQDVVDYTIIELHKSALSEESERLEKYLKQESPYPVGSSSPSKYSGSMSSMPDSLRPVSRTQSYHGNLPRLSSFSAAKGMYGMDGDSPKPASRSASMNTSPAGSESRLSSTLKRSVSFAASLKNFALGTPSPTEESSKTAGNAFEGANGNESSVTTIPYGSGKKPMPVRYTPRDKTTSRIELPLSSGFFDWCCEYFQEPQMSTNETDEPGSERYTERMWKKSRNERIIAETQLQKELAVRGTWNNQVGFLNNITQPVKMVFAQFDPHLIVSDDRDGMTIWDWSESARLNRFCNNNPVGTKITEVKLLNEDDHPILLTGSSEGVVRLYKHFHSPRNIELTSTWRVLSDLIPAQRNSGLVAEWQQSRGALYVGGDVKVIRLWDAPQEMCISDFPARSGSPVTCLSSDQVSGNIFIAGFGDGAVRAYDRRIDPRDAMVRAWKKHNSWITNVHMQRGGARELVSGSTDGQVYLWDIRAEEPVVQFHAPYVKGNFMRAMDVHEHAPVIAVASQSVGIWSTNGTKVSSVRSPGGSGYMLANNRNTHVSSLAFHPHRMKMAVSNGRDAHISLFGATPRV</sequence>
<evidence type="ECO:0000259" key="6">
    <source>
        <dbReference type="SMART" id="SM01302"/>
    </source>
</evidence>
<feature type="compositionally biased region" description="Polar residues" evidence="5">
    <location>
        <begin position="353"/>
        <end position="367"/>
    </location>
</feature>
<dbReference type="Pfam" id="PF14538">
    <property type="entry name" value="Raptor_N"/>
    <property type="match status" value="1"/>
</dbReference>
<dbReference type="GO" id="GO:0071230">
    <property type="term" value="P:cellular response to amino acid stimulus"/>
    <property type="evidence" value="ECO:0007669"/>
    <property type="project" value="TreeGrafter"/>
</dbReference>
<dbReference type="InterPro" id="IPR036322">
    <property type="entry name" value="WD40_repeat_dom_sf"/>
</dbReference>
<dbReference type="InterPro" id="IPR029347">
    <property type="entry name" value="Raptor_N"/>
</dbReference>
<dbReference type="PhylomeDB" id="A0A060TCD9"/>
<dbReference type="GO" id="GO:0031931">
    <property type="term" value="C:TORC1 complex"/>
    <property type="evidence" value="ECO:0007669"/>
    <property type="project" value="InterPro"/>
</dbReference>
<dbReference type="GO" id="GO:0009267">
    <property type="term" value="P:cellular response to starvation"/>
    <property type="evidence" value="ECO:0007669"/>
    <property type="project" value="TreeGrafter"/>
</dbReference>
<evidence type="ECO:0000256" key="5">
    <source>
        <dbReference type="SAM" id="MobiDB-lite"/>
    </source>
</evidence>
<dbReference type="InterPro" id="IPR000357">
    <property type="entry name" value="HEAT"/>
</dbReference>